<feature type="region of interest" description="Disordered" evidence="1">
    <location>
        <begin position="1"/>
        <end position="24"/>
    </location>
</feature>
<name>A0A9D5BX03_9LILI</name>
<reference evidence="2" key="2">
    <citation type="journal article" date="2022" name="Hortic Res">
        <title>The genome of Dioscorea zingiberensis sheds light on the biosynthesis, origin and evolution of the medicinally important diosgenin saponins.</title>
        <authorList>
            <person name="Li Y."/>
            <person name="Tan C."/>
            <person name="Li Z."/>
            <person name="Guo J."/>
            <person name="Li S."/>
            <person name="Chen X."/>
            <person name="Wang C."/>
            <person name="Dai X."/>
            <person name="Yang H."/>
            <person name="Song W."/>
            <person name="Hou L."/>
            <person name="Xu J."/>
            <person name="Tong Z."/>
            <person name="Xu A."/>
            <person name="Yuan X."/>
            <person name="Wang W."/>
            <person name="Yang Q."/>
            <person name="Chen L."/>
            <person name="Sun Z."/>
            <person name="Wang K."/>
            <person name="Pan B."/>
            <person name="Chen J."/>
            <person name="Bao Y."/>
            <person name="Liu F."/>
            <person name="Qi X."/>
            <person name="Gang D.R."/>
            <person name="Wen J."/>
            <person name="Li J."/>
        </authorList>
    </citation>
    <scope>NUCLEOTIDE SEQUENCE</scope>
    <source>
        <strain evidence="2">Dzin_1.0</strain>
    </source>
</reference>
<reference evidence="2" key="1">
    <citation type="submission" date="2021-03" db="EMBL/GenBank/DDBJ databases">
        <authorList>
            <person name="Li Z."/>
            <person name="Yang C."/>
        </authorList>
    </citation>
    <scope>NUCLEOTIDE SEQUENCE</scope>
    <source>
        <strain evidence="2">Dzin_1.0</strain>
        <tissue evidence="2">Leaf</tissue>
    </source>
</reference>
<evidence type="ECO:0000256" key="1">
    <source>
        <dbReference type="SAM" id="MobiDB-lite"/>
    </source>
</evidence>
<evidence type="ECO:0000313" key="3">
    <source>
        <dbReference type="Proteomes" id="UP001085076"/>
    </source>
</evidence>
<accession>A0A9D5BX03</accession>
<organism evidence="2 3">
    <name type="scientific">Dioscorea zingiberensis</name>
    <dbReference type="NCBI Taxonomy" id="325984"/>
    <lineage>
        <taxon>Eukaryota</taxon>
        <taxon>Viridiplantae</taxon>
        <taxon>Streptophyta</taxon>
        <taxon>Embryophyta</taxon>
        <taxon>Tracheophyta</taxon>
        <taxon>Spermatophyta</taxon>
        <taxon>Magnoliopsida</taxon>
        <taxon>Liliopsida</taxon>
        <taxon>Dioscoreales</taxon>
        <taxon>Dioscoreaceae</taxon>
        <taxon>Dioscorea</taxon>
    </lineage>
</organism>
<dbReference type="AlphaFoldDB" id="A0A9D5BX03"/>
<evidence type="ECO:0000313" key="2">
    <source>
        <dbReference type="EMBL" id="KAJ0962278.1"/>
    </source>
</evidence>
<feature type="region of interest" description="Disordered" evidence="1">
    <location>
        <begin position="45"/>
        <end position="73"/>
    </location>
</feature>
<proteinExistence type="predicted"/>
<sequence length="73" mass="7790">MRATDRGPPPDATGPHAVSANRVNLQTPGRIIGVREGPALRLYCRRLHTPGKEKGATGAAEGPSKPQRPTRLK</sequence>
<comment type="caution">
    <text evidence="2">The sequence shown here is derived from an EMBL/GenBank/DDBJ whole genome shotgun (WGS) entry which is preliminary data.</text>
</comment>
<dbReference type="EMBL" id="JAGGNH010000010">
    <property type="protein sequence ID" value="KAJ0962278.1"/>
    <property type="molecule type" value="Genomic_DNA"/>
</dbReference>
<protein>
    <submittedName>
        <fullName evidence="2">Uncharacterized protein</fullName>
    </submittedName>
</protein>
<gene>
    <name evidence="2" type="ORF">J5N97_030106</name>
</gene>
<dbReference type="Proteomes" id="UP001085076">
    <property type="component" value="Miscellaneous, Linkage group lg10"/>
</dbReference>
<keyword evidence="3" id="KW-1185">Reference proteome</keyword>